<dbReference type="GO" id="GO:0003700">
    <property type="term" value="F:DNA-binding transcription factor activity"/>
    <property type="evidence" value="ECO:0007669"/>
    <property type="project" value="InterPro"/>
</dbReference>
<accession>A0A7K1UVS5</accession>
<keyword evidence="3" id="KW-0238">DNA-binding</keyword>
<protein>
    <submittedName>
        <fullName evidence="6">MerR family transcriptional regulator</fullName>
    </submittedName>
</protein>
<evidence type="ECO:0000256" key="1">
    <source>
        <dbReference type="ARBA" id="ARBA00022491"/>
    </source>
</evidence>
<name>A0A7K1UVS5_9NOCA</name>
<comment type="caution">
    <text evidence="6">The sequence shown here is derived from an EMBL/GenBank/DDBJ whole genome shotgun (WGS) entry which is preliminary data.</text>
</comment>
<dbReference type="RefSeq" id="WP_328601808.1">
    <property type="nucleotide sequence ID" value="NZ_WRPP01000002.1"/>
</dbReference>
<evidence type="ECO:0000259" key="5">
    <source>
        <dbReference type="PROSITE" id="PS50937"/>
    </source>
</evidence>
<proteinExistence type="predicted"/>
<evidence type="ECO:0000313" key="6">
    <source>
        <dbReference type="EMBL" id="MVU78407.1"/>
    </source>
</evidence>
<dbReference type="SUPFAM" id="SSF46955">
    <property type="entry name" value="Putative DNA-binding domain"/>
    <property type="match status" value="1"/>
</dbReference>
<keyword evidence="7" id="KW-1185">Reference proteome</keyword>
<dbReference type="AlphaFoldDB" id="A0A7K1UVS5"/>
<evidence type="ECO:0000256" key="2">
    <source>
        <dbReference type="ARBA" id="ARBA00023015"/>
    </source>
</evidence>
<sequence>MQIGELSHRTGVSVRALRYYEEKGALTPRRTPAGYRIFDDAAIDTVAHIQTLLAAGLGMDLIADILACAAGDGPLLDGCRDRLLRERERMTTDIDRIRSARSMLDQLLDPDGPVVRPEAPSRPA</sequence>
<organism evidence="6 7">
    <name type="scientific">Nocardia terrae</name>
    <dbReference type="NCBI Taxonomy" id="2675851"/>
    <lineage>
        <taxon>Bacteria</taxon>
        <taxon>Bacillati</taxon>
        <taxon>Actinomycetota</taxon>
        <taxon>Actinomycetes</taxon>
        <taxon>Mycobacteriales</taxon>
        <taxon>Nocardiaceae</taxon>
        <taxon>Nocardia</taxon>
    </lineage>
</organism>
<dbReference type="Proteomes" id="UP000466794">
    <property type="component" value="Unassembled WGS sequence"/>
</dbReference>
<dbReference type="Pfam" id="PF13411">
    <property type="entry name" value="MerR_1"/>
    <property type="match status" value="1"/>
</dbReference>
<dbReference type="Gene3D" id="1.10.1660.10">
    <property type="match status" value="1"/>
</dbReference>
<feature type="domain" description="HTH merR-type" evidence="5">
    <location>
        <begin position="1"/>
        <end position="68"/>
    </location>
</feature>
<dbReference type="PANTHER" id="PTHR30204:SF69">
    <property type="entry name" value="MERR-FAMILY TRANSCRIPTIONAL REGULATOR"/>
    <property type="match status" value="1"/>
</dbReference>
<evidence type="ECO:0000313" key="7">
    <source>
        <dbReference type="Proteomes" id="UP000466794"/>
    </source>
</evidence>
<dbReference type="PANTHER" id="PTHR30204">
    <property type="entry name" value="REDOX-CYCLING DRUG-SENSING TRANSCRIPTIONAL ACTIVATOR SOXR"/>
    <property type="match status" value="1"/>
</dbReference>
<reference evidence="6 7" key="1">
    <citation type="submission" date="2019-12" db="EMBL/GenBank/DDBJ databases">
        <title>Nocardia sp. nov. ET3-3 isolated from soil.</title>
        <authorList>
            <person name="Kanchanasin P."/>
            <person name="Tanasupawat S."/>
            <person name="Yuki M."/>
            <person name="Kudo T."/>
        </authorList>
    </citation>
    <scope>NUCLEOTIDE SEQUENCE [LARGE SCALE GENOMIC DNA]</scope>
    <source>
        <strain evidence="6 7">ET3-3</strain>
    </source>
</reference>
<keyword evidence="2" id="KW-0805">Transcription regulation</keyword>
<dbReference type="PRINTS" id="PR00040">
    <property type="entry name" value="HTHMERR"/>
</dbReference>
<evidence type="ECO:0000256" key="4">
    <source>
        <dbReference type="ARBA" id="ARBA00023163"/>
    </source>
</evidence>
<keyword evidence="4" id="KW-0804">Transcription</keyword>
<dbReference type="GO" id="GO:0003677">
    <property type="term" value="F:DNA binding"/>
    <property type="evidence" value="ECO:0007669"/>
    <property type="project" value="UniProtKB-KW"/>
</dbReference>
<keyword evidence="1" id="KW-0678">Repressor</keyword>
<dbReference type="InterPro" id="IPR009061">
    <property type="entry name" value="DNA-bd_dom_put_sf"/>
</dbReference>
<evidence type="ECO:0000256" key="3">
    <source>
        <dbReference type="ARBA" id="ARBA00023125"/>
    </source>
</evidence>
<gene>
    <name evidence="6" type="ORF">GPX89_14275</name>
</gene>
<dbReference type="InterPro" id="IPR000551">
    <property type="entry name" value="MerR-type_HTH_dom"/>
</dbReference>
<dbReference type="InterPro" id="IPR047057">
    <property type="entry name" value="MerR_fam"/>
</dbReference>
<dbReference type="EMBL" id="WRPP01000002">
    <property type="protein sequence ID" value="MVU78407.1"/>
    <property type="molecule type" value="Genomic_DNA"/>
</dbReference>
<dbReference type="PROSITE" id="PS50937">
    <property type="entry name" value="HTH_MERR_2"/>
    <property type="match status" value="1"/>
</dbReference>
<dbReference type="SMART" id="SM00422">
    <property type="entry name" value="HTH_MERR"/>
    <property type="match status" value="1"/>
</dbReference>